<evidence type="ECO:0000256" key="4">
    <source>
        <dbReference type="ARBA" id="ARBA00022777"/>
    </source>
</evidence>
<keyword evidence="5" id="KW-0067">ATP-binding</keyword>
<evidence type="ECO:0000313" key="10">
    <source>
        <dbReference type="Proteomes" id="UP000247681"/>
    </source>
</evidence>
<gene>
    <name evidence="9" type="ORF">DMB68_05605</name>
</gene>
<dbReference type="EMBL" id="QJHL01000001">
    <property type="protein sequence ID" value="PXY46640.1"/>
    <property type="molecule type" value="Genomic_DNA"/>
</dbReference>
<dbReference type="GO" id="GO:0005524">
    <property type="term" value="F:ATP binding"/>
    <property type="evidence" value="ECO:0007669"/>
    <property type="project" value="UniProtKB-KW"/>
</dbReference>
<dbReference type="GO" id="GO:0005829">
    <property type="term" value="C:cytosol"/>
    <property type="evidence" value="ECO:0007669"/>
    <property type="project" value="TreeGrafter"/>
</dbReference>
<keyword evidence="3" id="KW-0547">Nucleotide-binding</keyword>
<evidence type="ECO:0000256" key="5">
    <source>
        <dbReference type="ARBA" id="ARBA00022840"/>
    </source>
</evidence>
<protein>
    <submittedName>
        <fullName evidence="9">Carbohydrate kinase</fullName>
    </submittedName>
</protein>
<evidence type="ECO:0000256" key="2">
    <source>
        <dbReference type="ARBA" id="ARBA00022679"/>
    </source>
</evidence>
<dbReference type="CDD" id="cd07772">
    <property type="entry name" value="ASKHA_NBD_FGGY_NaCK-like"/>
    <property type="match status" value="1"/>
</dbReference>
<feature type="domain" description="Carbohydrate kinase FGGY N-terminal" evidence="6">
    <location>
        <begin position="4"/>
        <end position="225"/>
    </location>
</feature>
<dbReference type="InterPro" id="IPR018484">
    <property type="entry name" value="FGGY_N"/>
</dbReference>
<dbReference type="InterPro" id="IPR049382">
    <property type="entry name" value="FGGY_C_2"/>
</dbReference>
<evidence type="ECO:0000259" key="8">
    <source>
        <dbReference type="Pfam" id="PF21546"/>
    </source>
</evidence>
<keyword evidence="4 9" id="KW-0418">Kinase</keyword>
<evidence type="ECO:0000256" key="1">
    <source>
        <dbReference type="ARBA" id="ARBA00009156"/>
    </source>
</evidence>
<evidence type="ECO:0000259" key="7">
    <source>
        <dbReference type="Pfam" id="PF02782"/>
    </source>
</evidence>
<comment type="caution">
    <text evidence="9">The sequence shown here is derived from an EMBL/GenBank/DDBJ whole genome shotgun (WGS) entry which is preliminary data.</text>
</comment>
<dbReference type="SUPFAM" id="SSF53067">
    <property type="entry name" value="Actin-like ATPase domain"/>
    <property type="match status" value="2"/>
</dbReference>
<dbReference type="GO" id="GO:0004370">
    <property type="term" value="F:glycerol kinase activity"/>
    <property type="evidence" value="ECO:0007669"/>
    <property type="project" value="TreeGrafter"/>
</dbReference>
<dbReference type="PANTHER" id="PTHR10196:SF69">
    <property type="entry name" value="GLYCEROL KINASE"/>
    <property type="match status" value="1"/>
</dbReference>
<dbReference type="InterPro" id="IPR018485">
    <property type="entry name" value="FGGY_C"/>
</dbReference>
<reference evidence="9 10" key="1">
    <citation type="submission" date="2018-05" db="EMBL/GenBank/DDBJ databases">
        <title>Flavobacterium sp. strain IMCC34758, incomplete genome.</title>
        <authorList>
            <person name="Joung Y."/>
        </authorList>
    </citation>
    <scope>NUCLEOTIDE SEQUENCE [LARGE SCALE GENOMIC DNA]</scope>
    <source>
        <strain evidence="9 10">IMCC34758</strain>
    </source>
</reference>
<dbReference type="Proteomes" id="UP000247681">
    <property type="component" value="Unassembled WGS sequence"/>
</dbReference>
<dbReference type="Pfam" id="PF02782">
    <property type="entry name" value="FGGY_C"/>
    <property type="match status" value="1"/>
</dbReference>
<sequence>MNVVAIFDIGKTNKKVFLFDENYKIVWEKSVNLDETVDEDGFPCENIDVLKEWILERLSEIKELNNYVLKAINFSTYGASFVYIDEEGNSLTPLYNYLKDYPEELKNGFYKKYKGEEVFAVKTASPVLGSLNSGMQIYRLKEEKPELFEKVKYCLHLPQYLSFLLTGEAYTDITSIGCHTNLWNFKKIKYHKWLKNEGIKEKLPPIHPGRDVIKKENDLAVGIGLHDSSSAIIPYTINFTEPFVLLSTGTWSISLNPFNNKALTFEELKNDCLCYMQYTEKPVKAARLFSGNEHEVQAKRLAEHFKVPFDSFKEVYFDKKIVSNLRAVNFQIVYPKKYDFDILNECPFQKRDLSVFKTYEIAYHQLMLDLVEQQVFSTNLVIHNSPVKKIFVDGGFSKNSIFMNLLAEAFPDVEVYAASMAQASALGAALAIHQNWNPKPIQNDLIDLKFYKH</sequence>
<dbReference type="Pfam" id="PF00370">
    <property type="entry name" value="FGGY_N"/>
    <property type="match status" value="1"/>
</dbReference>
<proteinExistence type="inferred from homology"/>
<name>A0A2V4C9J1_9FLAO</name>
<accession>A0A2V4C9J1</accession>
<keyword evidence="10" id="KW-1185">Reference proteome</keyword>
<dbReference type="AlphaFoldDB" id="A0A2V4C9J1"/>
<keyword evidence="2" id="KW-0808">Transferase</keyword>
<dbReference type="Gene3D" id="3.30.420.40">
    <property type="match status" value="2"/>
</dbReference>
<dbReference type="InterPro" id="IPR043129">
    <property type="entry name" value="ATPase_NBD"/>
</dbReference>
<dbReference type="PANTHER" id="PTHR10196">
    <property type="entry name" value="SUGAR KINASE"/>
    <property type="match status" value="1"/>
</dbReference>
<feature type="domain" description="Carbohydrate kinase FGGY C-terminal" evidence="7">
    <location>
        <begin position="373"/>
        <end position="431"/>
    </location>
</feature>
<dbReference type="GO" id="GO:0006071">
    <property type="term" value="P:glycerol metabolic process"/>
    <property type="evidence" value="ECO:0007669"/>
    <property type="project" value="TreeGrafter"/>
</dbReference>
<dbReference type="OrthoDB" id="9786272at2"/>
<evidence type="ECO:0000313" key="9">
    <source>
        <dbReference type="EMBL" id="PXY46640.1"/>
    </source>
</evidence>
<evidence type="ECO:0000259" key="6">
    <source>
        <dbReference type="Pfam" id="PF00370"/>
    </source>
</evidence>
<comment type="similarity">
    <text evidence="1">Belongs to the FGGY kinase family.</text>
</comment>
<feature type="domain" description="Carbohydrate kinase FGGY C-terminal" evidence="8">
    <location>
        <begin position="241"/>
        <end position="303"/>
    </location>
</feature>
<dbReference type="RefSeq" id="WP_110345646.1">
    <property type="nucleotide sequence ID" value="NZ_QJHL01000001.1"/>
</dbReference>
<dbReference type="Pfam" id="PF21546">
    <property type="entry name" value="FGGY_C_2"/>
    <property type="match status" value="1"/>
</dbReference>
<organism evidence="9 10">
    <name type="scientific">Flavobacterium hydrophilum</name>
    <dbReference type="NCBI Taxonomy" id="2211445"/>
    <lineage>
        <taxon>Bacteria</taxon>
        <taxon>Pseudomonadati</taxon>
        <taxon>Bacteroidota</taxon>
        <taxon>Flavobacteriia</taxon>
        <taxon>Flavobacteriales</taxon>
        <taxon>Flavobacteriaceae</taxon>
        <taxon>Flavobacterium</taxon>
    </lineage>
</organism>
<evidence type="ECO:0000256" key="3">
    <source>
        <dbReference type="ARBA" id="ARBA00022741"/>
    </source>
</evidence>